<feature type="non-terminal residue" evidence="1">
    <location>
        <position position="252"/>
    </location>
</feature>
<protein>
    <recommendedName>
        <fullName evidence="2">Fe2OG dioxygenase domain-containing protein</fullName>
    </recommendedName>
</protein>
<organism evidence="1">
    <name type="scientific">marine metagenome</name>
    <dbReference type="NCBI Taxonomy" id="408172"/>
    <lineage>
        <taxon>unclassified sequences</taxon>
        <taxon>metagenomes</taxon>
        <taxon>ecological metagenomes</taxon>
    </lineage>
</organism>
<dbReference type="PANTHER" id="PTHR20883">
    <property type="entry name" value="PHYTANOYL-COA DIOXYGENASE DOMAIN CONTAINING 1"/>
    <property type="match status" value="1"/>
</dbReference>
<dbReference type="GO" id="GO:0046872">
    <property type="term" value="F:metal ion binding"/>
    <property type="evidence" value="ECO:0007669"/>
    <property type="project" value="UniProtKB-ARBA"/>
</dbReference>
<dbReference type="Pfam" id="PF05721">
    <property type="entry name" value="PhyH"/>
    <property type="match status" value="1"/>
</dbReference>
<dbReference type="PANTHER" id="PTHR20883:SF48">
    <property type="entry name" value="ECTOINE DIOXYGENASE"/>
    <property type="match status" value="1"/>
</dbReference>
<dbReference type="Gene3D" id="2.60.120.620">
    <property type="entry name" value="q2cbj1_9rhob like domain"/>
    <property type="match status" value="1"/>
</dbReference>
<accession>A0A382TL16</accession>
<evidence type="ECO:0000313" key="1">
    <source>
        <dbReference type="EMBL" id="SVD22786.1"/>
    </source>
</evidence>
<evidence type="ECO:0008006" key="2">
    <source>
        <dbReference type="Google" id="ProtNLM"/>
    </source>
</evidence>
<dbReference type="EMBL" id="UINC01137445">
    <property type="protein sequence ID" value="SVD22786.1"/>
    <property type="molecule type" value="Genomic_DNA"/>
</dbReference>
<dbReference type="InterPro" id="IPR008775">
    <property type="entry name" value="Phytyl_CoA_dOase-like"/>
</dbReference>
<dbReference type="AlphaFoldDB" id="A0A382TL16"/>
<name>A0A382TL16_9ZZZZ</name>
<proteinExistence type="predicted"/>
<sequence length="252" mass="28798">MDNLQSLKSQFEKDGFFSPLRLIDKSTASSYREILETVEQKTGSLNYRYKIHTVLEIAYKLASNKKLLDSVETLLGPNILLYNTSFVIKEPHSKTHISWHQDLTYWGFNDDKQVAAWIALSDATEENGCMYMIPGSHKVGQLPHKITKDSNNLLHHGQTIEGVSEERSLCIPLKAGEASLHHGWTMHTSYPNKSDDRRIGLTINYISTDMFQTQTEHDSAMLIRGVDHYNHFKIDKPASTIFDENSWNKQKG</sequence>
<dbReference type="GO" id="GO:0016491">
    <property type="term" value="F:oxidoreductase activity"/>
    <property type="evidence" value="ECO:0007669"/>
    <property type="project" value="UniProtKB-ARBA"/>
</dbReference>
<dbReference type="SUPFAM" id="SSF51197">
    <property type="entry name" value="Clavaminate synthase-like"/>
    <property type="match status" value="1"/>
</dbReference>
<reference evidence="1" key="1">
    <citation type="submission" date="2018-05" db="EMBL/GenBank/DDBJ databases">
        <authorList>
            <person name="Lanie J.A."/>
            <person name="Ng W.-L."/>
            <person name="Kazmierczak K.M."/>
            <person name="Andrzejewski T.M."/>
            <person name="Davidsen T.M."/>
            <person name="Wayne K.J."/>
            <person name="Tettelin H."/>
            <person name="Glass J.I."/>
            <person name="Rusch D."/>
            <person name="Podicherti R."/>
            <person name="Tsui H.-C.T."/>
            <person name="Winkler M.E."/>
        </authorList>
    </citation>
    <scope>NUCLEOTIDE SEQUENCE</scope>
</reference>
<gene>
    <name evidence="1" type="ORF">METZ01_LOCUS375640</name>
</gene>